<keyword evidence="4" id="KW-1185">Reference proteome</keyword>
<dbReference type="Proteomes" id="UP001597109">
    <property type="component" value="Unassembled WGS sequence"/>
</dbReference>
<proteinExistence type="predicted"/>
<sequence>MKDRFSGYRDAMDRSVFKGKKFTSSHKREVFAEIKKSRKKSGDWFPRTMSVAFGILILLIGGYFLFEEISGPANQAESPPQSEPASNGSEITPTPIDEESENKDDEIAATDEEWIQEYPYKEIKEHFDSYELPEEGRVEGGYTNRVTYENGYTFDSKTKSMMSRKHSDEGPAEPTEGQKIGVIMGFLSDASGIPEPENRTISNASDQMYHPLSRFEEIKHLNDFAPLEEWLAETEEILKKFENSQTTEENKKYYLESYEKLQKMNTLIKGE</sequence>
<evidence type="ECO:0000256" key="2">
    <source>
        <dbReference type="SAM" id="Phobius"/>
    </source>
</evidence>
<evidence type="ECO:0000313" key="4">
    <source>
        <dbReference type="Proteomes" id="UP001597109"/>
    </source>
</evidence>
<reference evidence="4" key="1">
    <citation type="journal article" date="2019" name="Int. J. Syst. Evol. Microbiol.">
        <title>The Global Catalogue of Microorganisms (GCM) 10K type strain sequencing project: providing services to taxonomists for standard genome sequencing and annotation.</title>
        <authorList>
            <consortium name="The Broad Institute Genomics Platform"/>
            <consortium name="The Broad Institute Genome Sequencing Center for Infectious Disease"/>
            <person name="Wu L."/>
            <person name="Ma J."/>
        </authorList>
    </citation>
    <scope>NUCLEOTIDE SEQUENCE [LARGE SCALE GENOMIC DNA]</scope>
    <source>
        <strain evidence="4">CCUG 56756</strain>
    </source>
</reference>
<dbReference type="EMBL" id="JBHTKI010000007">
    <property type="protein sequence ID" value="MFD1030606.1"/>
    <property type="molecule type" value="Genomic_DNA"/>
</dbReference>
<evidence type="ECO:0000256" key="1">
    <source>
        <dbReference type="SAM" id="MobiDB-lite"/>
    </source>
</evidence>
<keyword evidence="2" id="KW-1133">Transmembrane helix</keyword>
<feature type="region of interest" description="Disordered" evidence="1">
    <location>
        <begin position="73"/>
        <end position="104"/>
    </location>
</feature>
<keyword evidence="2" id="KW-0472">Membrane</keyword>
<organism evidence="3 4">
    <name type="scientific">Metaplanococcus flavidus</name>
    <dbReference type="NCBI Taxonomy" id="569883"/>
    <lineage>
        <taxon>Bacteria</taxon>
        <taxon>Bacillati</taxon>
        <taxon>Bacillota</taxon>
        <taxon>Bacilli</taxon>
        <taxon>Bacillales</taxon>
        <taxon>Caryophanaceae</taxon>
        <taxon>Metaplanococcus</taxon>
    </lineage>
</organism>
<dbReference type="RefSeq" id="WP_144840288.1">
    <property type="nucleotide sequence ID" value="NZ_JBHTKI010000007.1"/>
</dbReference>
<name>A0ABW3LAC4_9BACL</name>
<accession>A0ABW3LAC4</accession>
<comment type="caution">
    <text evidence="3">The sequence shown here is derived from an EMBL/GenBank/DDBJ whole genome shotgun (WGS) entry which is preliminary data.</text>
</comment>
<evidence type="ECO:0000313" key="3">
    <source>
        <dbReference type="EMBL" id="MFD1030606.1"/>
    </source>
</evidence>
<feature type="compositionally biased region" description="Polar residues" evidence="1">
    <location>
        <begin position="73"/>
        <end position="92"/>
    </location>
</feature>
<gene>
    <name evidence="3" type="ORF">ACFQ1X_04110</name>
</gene>
<feature type="transmembrane region" description="Helical" evidence="2">
    <location>
        <begin position="44"/>
        <end position="66"/>
    </location>
</feature>
<protein>
    <submittedName>
        <fullName evidence="3">Uncharacterized protein</fullName>
    </submittedName>
</protein>
<keyword evidence="2" id="KW-0812">Transmembrane</keyword>